<keyword evidence="3" id="KW-1185">Reference proteome</keyword>
<proteinExistence type="predicted"/>
<organism evidence="2 3">
    <name type="scientific">Peptoniphilus duerdenii ATCC BAA-1640</name>
    <dbReference type="NCBI Taxonomy" id="862517"/>
    <lineage>
        <taxon>Bacteria</taxon>
        <taxon>Bacillati</taxon>
        <taxon>Bacillota</taxon>
        <taxon>Tissierellia</taxon>
        <taxon>Tissierellales</taxon>
        <taxon>Peptoniphilaceae</taxon>
        <taxon>Peptoniphilus</taxon>
    </lineage>
</organism>
<dbReference type="HOGENOM" id="CLU_2845971_0_0_9"/>
<evidence type="ECO:0000313" key="2">
    <source>
        <dbReference type="EMBL" id="EFM25773.1"/>
    </source>
</evidence>
<protein>
    <submittedName>
        <fullName evidence="2">Uncharacterized protein</fullName>
    </submittedName>
</protein>
<sequence>MTEVFDIYPFSGVALIPTIYFVVAIFAFPKAGDIISNKTKDSILPPNFVMPFAYIIAPFFLFSKR</sequence>
<keyword evidence="1" id="KW-1133">Transmembrane helix</keyword>
<evidence type="ECO:0000256" key="1">
    <source>
        <dbReference type="SAM" id="Phobius"/>
    </source>
</evidence>
<feature type="transmembrane region" description="Helical" evidence="1">
    <location>
        <begin position="43"/>
        <end position="62"/>
    </location>
</feature>
<reference evidence="2 3" key="1">
    <citation type="submission" date="2010-07" db="EMBL/GenBank/DDBJ databases">
        <authorList>
            <person name="Muzny D."/>
            <person name="Qin X."/>
            <person name="Deng J."/>
            <person name="Jiang H."/>
            <person name="Liu Y."/>
            <person name="Qu J."/>
            <person name="Song X.-Z."/>
            <person name="Zhang L."/>
            <person name="Thornton R."/>
            <person name="Coyle M."/>
            <person name="Francisco L."/>
            <person name="Jackson L."/>
            <person name="Javaid M."/>
            <person name="Korchina V."/>
            <person name="Kovar C."/>
            <person name="Mata R."/>
            <person name="Mathew T."/>
            <person name="Ngo R."/>
            <person name="Nguyen L."/>
            <person name="Nguyen N."/>
            <person name="Okwuonu G."/>
            <person name="Ongeri F."/>
            <person name="Pham C."/>
            <person name="Simmons D."/>
            <person name="Wilczek-Boney K."/>
            <person name="Hale W."/>
            <person name="Jakkamsetti A."/>
            <person name="Pham P."/>
            <person name="Ruth R."/>
            <person name="San Lucas F."/>
            <person name="Warren J."/>
            <person name="Zhang J."/>
            <person name="Zhao Z."/>
            <person name="Zhou C."/>
            <person name="Zhu D."/>
            <person name="Lee S."/>
            <person name="Bess C."/>
            <person name="Blankenburg K."/>
            <person name="Forbes L."/>
            <person name="Fu Q."/>
            <person name="Gubbala S."/>
            <person name="Hirani K."/>
            <person name="Jayaseelan J.C."/>
            <person name="Lara F."/>
            <person name="Munidasa M."/>
            <person name="Palculict T."/>
            <person name="Patil S."/>
            <person name="Pu L.-L."/>
            <person name="Saada N."/>
            <person name="Tang L."/>
            <person name="Weissenberger G."/>
            <person name="Zhu Y."/>
            <person name="Hemphill L."/>
            <person name="Shang Y."/>
            <person name="Youmans B."/>
            <person name="Ayvaz T."/>
            <person name="Ross M."/>
            <person name="Santibanez J."/>
            <person name="Aqrawi P."/>
            <person name="Gross S."/>
            <person name="Joshi V."/>
            <person name="Fowler G."/>
            <person name="Nazareth L."/>
            <person name="Reid J."/>
            <person name="Worley K."/>
            <person name="Petrosino J."/>
            <person name="Highlander S."/>
            <person name="Gibbs R."/>
        </authorList>
    </citation>
    <scope>NUCLEOTIDE SEQUENCE [LARGE SCALE GENOMIC DNA]</scope>
    <source>
        <strain evidence="2 3">ATCC BAA-1640</strain>
    </source>
</reference>
<evidence type="ECO:0000313" key="3">
    <source>
        <dbReference type="Proteomes" id="UP000003280"/>
    </source>
</evidence>
<feature type="transmembrane region" description="Helical" evidence="1">
    <location>
        <begin position="7"/>
        <end position="28"/>
    </location>
</feature>
<keyword evidence="1" id="KW-0472">Membrane</keyword>
<dbReference type="AlphaFoldDB" id="E0NKG6"/>
<name>E0NKG6_9FIRM</name>
<gene>
    <name evidence="2" type="ORF">HMPREF9225_0655</name>
</gene>
<dbReference type="EMBL" id="AEEH01000025">
    <property type="protein sequence ID" value="EFM25773.1"/>
    <property type="molecule type" value="Genomic_DNA"/>
</dbReference>
<comment type="caution">
    <text evidence="2">The sequence shown here is derived from an EMBL/GenBank/DDBJ whole genome shotgun (WGS) entry which is preliminary data.</text>
</comment>
<dbReference type="STRING" id="862517.HMPREF9225_0655"/>
<dbReference type="Proteomes" id="UP000003280">
    <property type="component" value="Unassembled WGS sequence"/>
</dbReference>
<keyword evidence="1" id="KW-0812">Transmembrane</keyword>
<accession>E0NKG6</accession>